<dbReference type="OMA" id="QKRDPYD"/>
<dbReference type="OrthoDB" id="5346740at2759"/>
<protein>
    <recommendedName>
        <fullName evidence="2">Extracellular mutant protein 11 C-terminal domain-containing protein</fullName>
    </recommendedName>
</protein>
<dbReference type="Proteomes" id="UP000002668">
    <property type="component" value="Genome"/>
</dbReference>
<dbReference type="VEuPathDB" id="FungiDB:LEMA_P059910.1"/>
<accession>E4ZID6</accession>
<dbReference type="PANTHER" id="PTHR28244:SF3">
    <property type="entry name" value="EXTRACELLULAR MUTANT PROTEIN 11 C-TERMINAL DOMAIN-CONTAINING PROTEIN"/>
    <property type="match status" value="1"/>
</dbReference>
<dbReference type="eggNOG" id="ENOG502STPQ">
    <property type="taxonomic scope" value="Eukaryota"/>
</dbReference>
<dbReference type="GO" id="GO:0042790">
    <property type="term" value="P:nucleolar large rRNA transcription by RNA polymerase I"/>
    <property type="evidence" value="ECO:0007669"/>
    <property type="project" value="TreeGrafter"/>
</dbReference>
<gene>
    <name evidence="3" type="ORF">LEMA_P059910.1</name>
</gene>
<sequence length="488" mass="54399">MAANAKVSLKEQKATQKTQPSSGLPARGIGTAQNSSATRQVPRPQHDVYGTDVESLDTSVEASLVKEEKNQADGPKPEQQNLAADLEEASGIDEDGYEGQEADEEEPNQFGAKEIEILQRENLMNYTYAEQVKFLQSVGIRQGFRTLEGDSYPSTTDGQPTQWEDQVVSSEDYAHEEPVVPAHTSVKTQVMRPIAQHPRHYGQLSNTVGVTQKSPGIFQQGSHLRAQQRTAPQSSQRVVSNVQQNVGPLFSNQPPTYTQANVGPSSAIPIHLNSRPAAYGQATQIFQPMQRAISNPPRMQLPRVKPMELDAPANGRAGPGSLRRPYEDDLVGEPSIRPNDDYGHKALLSMSYEDLKKESFDLDPRAEAAVLSDDVLQKPLTERLEYVHKNLDAEKQAKFFSSLPTTEWEDAGDWFLDQFQSIIQRMKEARQTKRKLAQGFEEEVENRYSHVSKKQQQVEAAMDKMKQQGESLVPKSPLSSKSPRPKKR</sequence>
<feature type="compositionally biased region" description="Acidic residues" evidence="1">
    <location>
        <begin position="85"/>
        <end position="107"/>
    </location>
</feature>
<dbReference type="InParanoid" id="E4ZID6"/>
<feature type="region of interest" description="Disordered" evidence="1">
    <location>
        <begin position="1"/>
        <end position="109"/>
    </location>
</feature>
<name>E4ZID6_LEPMJ</name>
<evidence type="ECO:0000313" key="4">
    <source>
        <dbReference type="Proteomes" id="UP000002668"/>
    </source>
</evidence>
<dbReference type="InterPro" id="IPR053029">
    <property type="entry name" value="RNA_pol_I-specific_init_factor"/>
</dbReference>
<dbReference type="GO" id="GO:0001164">
    <property type="term" value="F:RNA polymerase I core promoter sequence-specific DNA binding"/>
    <property type="evidence" value="ECO:0007669"/>
    <property type="project" value="TreeGrafter"/>
</dbReference>
<dbReference type="GO" id="GO:0070860">
    <property type="term" value="C:RNA polymerase I core factor complex"/>
    <property type="evidence" value="ECO:0007669"/>
    <property type="project" value="TreeGrafter"/>
</dbReference>
<feature type="domain" description="Extracellular mutant protein 11 C-terminal" evidence="2">
    <location>
        <begin position="341"/>
        <end position="472"/>
    </location>
</feature>
<proteinExistence type="predicted"/>
<feature type="region of interest" description="Disordered" evidence="1">
    <location>
        <begin position="440"/>
        <end position="488"/>
    </location>
</feature>
<reference evidence="4" key="1">
    <citation type="journal article" date="2011" name="Nat. Commun.">
        <title>Effector diversification within compartments of the Leptosphaeria maculans genome affected by Repeat-Induced Point mutations.</title>
        <authorList>
            <person name="Rouxel T."/>
            <person name="Grandaubert J."/>
            <person name="Hane J.K."/>
            <person name="Hoede C."/>
            <person name="van de Wouw A.P."/>
            <person name="Couloux A."/>
            <person name="Dominguez V."/>
            <person name="Anthouard V."/>
            <person name="Bally P."/>
            <person name="Bourras S."/>
            <person name="Cozijnsen A.J."/>
            <person name="Ciuffetti L.M."/>
            <person name="Degrave A."/>
            <person name="Dilmaghani A."/>
            <person name="Duret L."/>
            <person name="Fudal I."/>
            <person name="Goodwin S.B."/>
            <person name="Gout L."/>
            <person name="Glaser N."/>
            <person name="Linglin J."/>
            <person name="Kema G.H.J."/>
            <person name="Lapalu N."/>
            <person name="Lawrence C.B."/>
            <person name="May K."/>
            <person name="Meyer M."/>
            <person name="Ollivier B."/>
            <person name="Poulain J."/>
            <person name="Schoch C.L."/>
            <person name="Simon A."/>
            <person name="Spatafora J.W."/>
            <person name="Stachowiak A."/>
            <person name="Turgeon B.G."/>
            <person name="Tyler B.M."/>
            <person name="Vincent D."/>
            <person name="Weissenbach J."/>
            <person name="Amselem J."/>
            <person name="Quesneville H."/>
            <person name="Oliver R.P."/>
            <person name="Wincker P."/>
            <person name="Balesdent M.-H."/>
            <person name="Howlett B.J."/>
        </authorList>
    </citation>
    <scope>NUCLEOTIDE SEQUENCE [LARGE SCALE GENOMIC DNA]</scope>
    <source>
        <strain evidence="4">JN3 / isolate v23.1.3 / race Av1-4-5-6-7-8</strain>
    </source>
</reference>
<dbReference type="PANTHER" id="PTHR28244">
    <property type="entry name" value="RNA POLYMERASE I-SPECIFIC TRANSCRIPTION INITIATION FACTOR RRN11"/>
    <property type="match status" value="1"/>
</dbReference>
<organism evidence="4">
    <name type="scientific">Leptosphaeria maculans (strain JN3 / isolate v23.1.3 / race Av1-4-5-6-7-8)</name>
    <name type="common">Blackleg fungus</name>
    <name type="synonym">Phoma lingam</name>
    <dbReference type="NCBI Taxonomy" id="985895"/>
    <lineage>
        <taxon>Eukaryota</taxon>
        <taxon>Fungi</taxon>
        <taxon>Dikarya</taxon>
        <taxon>Ascomycota</taxon>
        <taxon>Pezizomycotina</taxon>
        <taxon>Dothideomycetes</taxon>
        <taxon>Pleosporomycetidae</taxon>
        <taxon>Pleosporales</taxon>
        <taxon>Pleosporineae</taxon>
        <taxon>Leptosphaeriaceae</taxon>
        <taxon>Plenodomus</taxon>
        <taxon>Plenodomus lingam/Leptosphaeria maculans species complex</taxon>
    </lineage>
</organism>
<evidence type="ECO:0000259" key="2">
    <source>
        <dbReference type="Pfam" id="PF15463"/>
    </source>
</evidence>
<feature type="region of interest" description="Disordered" evidence="1">
    <location>
        <begin position="309"/>
        <end position="339"/>
    </location>
</feature>
<dbReference type="EMBL" id="FP929065">
    <property type="protein sequence ID" value="CBX90957.1"/>
    <property type="molecule type" value="Genomic_DNA"/>
</dbReference>
<dbReference type="HOGENOM" id="CLU_559051_0_0_1"/>
<evidence type="ECO:0000313" key="3">
    <source>
        <dbReference type="EMBL" id="CBX90957.1"/>
    </source>
</evidence>
<evidence type="ECO:0000256" key="1">
    <source>
        <dbReference type="SAM" id="MobiDB-lite"/>
    </source>
</evidence>
<dbReference type="STRING" id="985895.E4ZID6"/>
<keyword evidence="4" id="KW-1185">Reference proteome</keyword>
<dbReference type="GO" id="GO:0017025">
    <property type="term" value="F:TBP-class protein binding"/>
    <property type="evidence" value="ECO:0007669"/>
    <property type="project" value="TreeGrafter"/>
</dbReference>
<dbReference type="GeneID" id="13284483"/>
<dbReference type="InterPro" id="IPR029178">
    <property type="entry name" value="Ecm11_C"/>
</dbReference>
<dbReference type="AlphaFoldDB" id="E4ZID6"/>
<dbReference type="Pfam" id="PF15463">
    <property type="entry name" value="ECM11"/>
    <property type="match status" value="1"/>
</dbReference>